<reference evidence="1" key="2">
    <citation type="submission" date="2021-04" db="EMBL/GenBank/DDBJ databases">
        <authorList>
            <person name="Gilroy R."/>
        </authorList>
    </citation>
    <scope>NUCLEOTIDE SEQUENCE</scope>
    <source>
        <strain evidence="1">CHK185-5351</strain>
    </source>
</reference>
<proteinExistence type="predicted"/>
<reference evidence="1" key="1">
    <citation type="journal article" date="2021" name="PeerJ">
        <title>Extensive microbial diversity within the chicken gut microbiome revealed by metagenomics and culture.</title>
        <authorList>
            <person name="Gilroy R."/>
            <person name="Ravi A."/>
            <person name="Getino M."/>
            <person name="Pursley I."/>
            <person name="Horton D.L."/>
            <person name="Alikhan N.F."/>
            <person name="Baker D."/>
            <person name="Gharbi K."/>
            <person name="Hall N."/>
            <person name="Watson M."/>
            <person name="Adriaenssens E.M."/>
            <person name="Foster-Nyarko E."/>
            <person name="Jarju S."/>
            <person name="Secka A."/>
            <person name="Antonio M."/>
            <person name="Oren A."/>
            <person name="Chaudhuri R.R."/>
            <person name="La Ragione R."/>
            <person name="Hildebrand F."/>
            <person name="Pallen M.J."/>
        </authorList>
    </citation>
    <scope>NUCLEOTIDE SEQUENCE</scope>
    <source>
        <strain evidence="1">CHK185-5351</strain>
    </source>
</reference>
<accession>A0A9D2SLC5</accession>
<dbReference type="EMBL" id="DWWU01000006">
    <property type="protein sequence ID" value="HJC14395.1"/>
    <property type="molecule type" value="Genomic_DNA"/>
</dbReference>
<name>A0A9D2SLC5_9FIRM</name>
<dbReference type="AlphaFoldDB" id="A0A9D2SLC5"/>
<evidence type="ECO:0000313" key="1">
    <source>
        <dbReference type="EMBL" id="HJC14395.1"/>
    </source>
</evidence>
<organism evidence="1 2">
    <name type="scientific">Candidatus Fusicatenibacter intestinigallinarum</name>
    <dbReference type="NCBI Taxonomy" id="2838598"/>
    <lineage>
        <taxon>Bacteria</taxon>
        <taxon>Bacillati</taxon>
        <taxon>Bacillota</taxon>
        <taxon>Clostridia</taxon>
        <taxon>Lachnospirales</taxon>
        <taxon>Lachnospiraceae</taxon>
        <taxon>Fusicatenibacter</taxon>
    </lineage>
</organism>
<evidence type="ECO:0000313" key="2">
    <source>
        <dbReference type="Proteomes" id="UP000823849"/>
    </source>
</evidence>
<gene>
    <name evidence="1" type="ORF">H9705_01025</name>
</gene>
<dbReference type="Proteomes" id="UP000823849">
    <property type="component" value="Unassembled WGS sequence"/>
</dbReference>
<sequence length="95" mass="10559">MNLLYKYFILAKCPADVSAQPLLFRRQNLATILLTGLPQPLYADDSHFVLLSVTVQPAELLRHPAIENRFAMGRMPTGSAFSYGLCSECTDLAEL</sequence>
<comment type="caution">
    <text evidence="1">The sequence shown here is derived from an EMBL/GenBank/DDBJ whole genome shotgun (WGS) entry which is preliminary data.</text>
</comment>
<protein>
    <submittedName>
        <fullName evidence="1">Uncharacterized protein</fullName>
    </submittedName>
</protein>